<organism evidence="2">
    <name type="scientific">Thomasclavelia ramosa</name>
    <dbReference type="NCBI Taxonomy" id="1547"/>
    <lineage>
        <taxon>Bacteria</taxon>
        <taxon>Bacillati</taxon>
        <taxon>Bacillota</taxon>
        <taxon>Erysipelotrichia</taxon>
        <taxon>Erysipelotrichales</taxon>
        <taxon>Coprobacillaceae</taxon>
        <taxon>Thomasclavelia</taxon>
    </lineage>
</organism>
<protein>
    <submittedName>
        <fullName evidence="2">Uncharacterized protein</fullName>
    </submittedName>
</protein>
<dbReference type="EMBL" id="CACRTL010000029">
    <property type="protein sequence ID" value="VYU11226.1"/>
    <property type="molecule type" value="Genomic_DNA"/>
</dbReference>
<proteinExistence type="predicted"/>
<dbReference type="RefSeq" id="WP_156635696.1">
    <property type="nucleotide sequence ID" value="NZ_CACRTL010000029.1"/>
</dbReference>
<dbReference type="AlphaFoldDB" id="A0A6N3C2I2"/>
<accession>A0A6N3C2I2</accession>
<name>A0A6N3C2I2_9FIRM</name>
<reference evidence="2" key="1">
    <citation type="submission" date="2019-11" db="EMBL/GenBank/DDBJ databases">
        <authorList>
            <person name="Feng L."/>
        </authorList>
    </citation>
    <scope>NUCLEOTIDE SEQUENCE</scope>
    <source>
        <strain evidence="2">CramosumLFYP8</strain>
    </source>
</reference>
<gene>
    <name evidence="2" type="ORF">CRLFYP8_02979</name>
</gene>
<evidence type="ECO:0000313" key="2">
    <source>
        <dbReference type="EMBL" id="VYU11226.1"/>
    </source>
</evidence>
<feature type="compositionally biased region" description="Basic and acidic residues" evidence="1">
    <location>
        <begin position="50"/>
        <end position="63"/>
    </location>
</feature>
<evidence type="ECO:0000256" key="1">
    <source>
        <dbReference type="SAM" id="MobiDB-lite"/>
    </source>
</evidence>
<feature type="region of interest" description="Disordered" evidence="1">
    <location>
        <begin position="43"/>
        <end position="63"/>
    </location>
</feature>
<sequence length="63" mass="7476">MKDITELNSFERDFEGPLTADLDEKATVYDFRGLLKYCRDNNINPEQMDDEQRNKFIIKDTSK</sequence>